<dbReference type="EMBL" id="JBHSMU010000019">
    <property type="protein sequence ID" value="MFC5462824.1"/>
    <property type="molecule type" value="Genomic_DNA"/>
</dbReference>
<name>A0ABW0LAP1_9BURK</name>
<evidence type="ECO:0000256" key="1">
    <source>
        <dbReference type="ARBA" id="ARBA00010587"/>
    </source>
</evidence>
<evidence type="ECO:0000256" key="3">
    <source>
        <dbReference type="ARBA" id="ARBA00023004"/>
    </source>
</evidence>
<keyword evidence="5" id="KW-1185">Reference proteome</keyword>
<accession>A0ABW0LAP1</accession>
<keyword evidence="3" id="KW-0408">Iron</keyword>
<evidence type="ECO:0000313" key="5">
    <source>
        <dbReference type="Proteomes" id="UP001596050"/>
    </source>
</evidence>
<comment type="similarity">
    <text evidence="1">Belongs to the hemerythrin family.</text>
</comment>
<dbReference type="Proteomes" id="UP001596050">
    <property type="component" value="Unassembled WGS sequence"/>
</dbReference>
<evidence type="ECO:0000256" key="2">
    <source>
        <dbReference type="ARBA" id="ARBA00022723"/>
    </source>
</evidence>
<dbReference type="SUPFAM" id="SSF47188">
    <property type="entry name" value="Hemerythrin-like"/>
    <property type="match status" value="1"/>
</dbReference>
<organism evidence="4 5">
    <name type="scientific">Massilia niabensis</name>
    <dbReference type="NCBI Taxonomy" id="544910"/>
    <lineage>
        <taxon>Bacteria</taxon>
        <taxon>Pseudomonadati</taxon>
        <taxon>Pseudomonadota</taxon>
        <taxon>Betaproteobacteria</taxon>
        <taxon>Burkholderiales</taxon>
        <taxon>Oxalobacteraceae</taxon>
        <taxon>Telluria group</taxon>
        <taxon>Massilia</taxon>
    </lineage>
</organism>
<dbReference type="RefSeq" id="WP_379786315.1">
    <property type="nucleotide sequence ID" value="NZ_JBHSMU010000019.1"/>
</dbReference>
<comment type="caution">
    <text evidence="4">The sequence shown here is derived from an EMBL/GenBank/DDBJ whole genome shotgun (WGS) entry which is preliminary data.</text>
</comment>
<gene>
    <name evidence="4" type="ORF">ACFPN5_23705</name>
</gene>
<dbReference type="Gene3D" id="1.20.120.50">
    <property type="entry name" value="Hemerythrin-like"/>
    <property type="match status" value="1"/>
</dbReference>
<protein>
    <recommendedName>
        <fullName evidence="6">Hemerythrin-like domain-containing protein</fullName>
    </recommendedName>
</protein>
<dbReference type="InterPro" id="IPR035938">
    <property type="entry name" value="Hemerythrin-like_sf"/>
</dbReference>
<evidence type="ECO:0000313" key="4">
    <source>
        <dbReference type="EMBL" id="MFC5462824.1"/>
    </source>
</evidence>
<keyword evidence="2" id="KW-0479">Metal-binding</keyword>
<reference evidence="5" key="1">
    <citation type="journal article" date="2019" name="Int. J. Syst. Evol. Microbiol.">
        <title>The Global Catalogue of Microorganisms (GCM) 10K type strain sequencing project: providing services to taxonomists for standard genome sequencing and annotation.</title>
        <authorList>
            <consortium name="The Broad Institute Genomics Platform"/>
            <consortium name="The Broad Institute Genome Sequencing Center for Infectious Disease"/>
            <person name="Wu L."/>
            <person name="Ma J."/>
        </authorList>
    </citation>
    <scope>NUCLEOTIDE SEQUENCE [LARGE SCALE GENOMIC DNA]</scope>
    <source>
        <strain evidence="5">KACC 12649</strain>
    </source>
</reference>
<evidence type="ECO:0008006" key="6">
    <source>
        <dbReference type="Google" id="ProtNLM"/>
    </source>
</evidence>
<sequence>MFSSHTNNRGRAVGAAMAHVRKRLCLRLHELMTGSEEHFVAGWTPFLAEVEAGFRQEESIMETLRYPGLQRHRADNALALRALHRITLQVEAGDTTLGRQALAALGDILSLHRLTAGVALTGPPARPATMPGRFKAGIGRRAVPEHVAAAGHQRHHRH</sequence>
<proteinExistence type="inferred from homology"/>